<organism evidence="2 3">
    <name type="scientific">Jannaschia pagri</name>
    <dbReference type="NCBI Taxonomy" id="2829797"/>
    <lineage>
        <taxon>Bacteria</taxon>
        <taxon>Pseudomonadati</taxon>
        <taxon>Pseudomonadota</taxon>
        <taxon>Alphaproteobacteria</taxon>
        <taxon>Rhodobacterales</taxon>
        <taxon>Roseobacteraceae</taxon>
        <taxon>Jannaschia</taxon>
    </lineage>
</organism>
<comment type="caution">
    <text evidence="2">The sequence shown here is derived from an EMBL/GenBank/DDBJ whole genome shotgun (WGS) entry which is preliminary data.</text>
</comment>
<evidence type="ECO:0000256" key="1">
    <source>
        <dbReference type="SAM" id="Phobius"/>
    </source>
</evidence>
<evidence type="ECO:0000313" key="2">
    <source>
        <dbReference type="EMBL" id="GIT94189.1"/>
    </source>
</evidence>
<keyword evidence="1" id="KW-0472">Membrane</keyword>
<feature type="transmembrane region" description="Helical" evidence="1">
    <location>
        <begin position="15"/>
        <end position="32"/>
    </location>
</feature>
<dbReference type="EMBL" id="BPFH01000001">
    <property type="protein sequence ID" value="GIT94189.1"/>
    <property type="molecule type" value="Genomic_DNA"/>
</dbReference>
<gene>
    <name evidence="2" type="ORF">JANAI62_08120</name>
</gene>
<protein>
    <submittedName>
        <fullName evidence="2">Uncharacterized protein</fullName>
    </submittedName>
</protein>
<keyword evidence="1" id="KW-0812">Transmembrane</keyword>
<keyword evidence="3" id="KW-1185">Reference proteome</keyword>
<proteinExistence type="predicted"/>
<evidence type="ECO:0000313" key="3">
    <source>
        <dbReference type="Proteomes" id="UP000786693"/>
    </source>
</evidence>
<keyword evidence="1" id="KW-1133">Transmembrane helix</keyword>
<accession>A0ABQ4NID7</accession>
<reference evidence="2 3" key="1">
    <citation type="submission" date="2021-05" db="EMBL/GenBank/DDBJ databases">
        <title>Bacteria Genome sequencing.</title>
        <authorList>
            <person name="Takabe Y."/>
            <person name="Nakajima Y."/>
            <person name="Suzuki S."/>
            <person name="Shiozaki T."/>
        </authorList>
    </citation>
    <scope>NUCLEOTIDE SEQUENCE [LARGE SCALE GENOMIC DNA]</scope>
    <source>
        <strain evidence="2 3">AI_62</strain>
    </source>
</reference>
<sequence>MTPDQDRKRDTRQHWLFVLTLTLSLIAAWFFSGERFLDWVFEMPDLGPVDDMIIEFAVTAQEVKEQIGPEDYFGQTRDVLHRLLGLN</sequence>
<dbReference type="RefSeq" id="WP_220747679.1">
    <property type="nucleotide sequence ID" value="NZ_BPFH01000001.1"/>
</dbReference>
<name>A0ABQ4NID7_9RHOB</name>
<dbReference type="Proteomes" id="UP000786693">
    <property type="component" value="Unassembled WGS sequence"/>
</dbReference>